<comment type="caution">
    <text evidence="1">The sequence shown here is derived from an EMBL/GenBank/DDBJ whole genome shotgun (WGS) entry which is preliminary data.</text>
</comment>
<keyword evidence="2" id="KW-1185">Reference proteome</keyword>
<evidence type="ECO:0000313" key="1">
    <source>
        <dbReference type="EMBL" id="GJS82755.1"/>
    </source>
</evidence>
<proteinExistence type="predicted"/>
<evidence type="ECO:0000313" key="2">
    <source>
        <dbReference type="Proteomes" id="UP001151760"/>
    </source>
</evidence>
<reference evidence="1" key="1">
    <citation type="journal article" date="2022" name="Int. J. Mol. Sci.">
        <title>Draft Genome of Tanacetum Coccineum: Genomic Comparison of Closely Related Tanacetum-Family Plants.</title>
        <authorList>
            <person name="Yamashiro T."/>
            <person name="Shiraishi A."/>
            <person name="Nakayama K."/>
            <person name="Satake H."/>
        </authorList>
    </citation>
    <scope>NUCLEOTIDE SEQUENCE</scope>
</reference>
<reference evidence="1" key="2">
    <citation type="submission" date="2022-01" db="EMBL/GenBank/DDBJ databases">
        <authorList>
            <person name="Yamashiro T."/>
            <person name="Shiraishi A."/>
            <person name="Satake H."/>
            <person name="Nakayama K."/>
        </authorList>
    </citation>
    <scope>NUCLEOTIDE SEQUENCE</scope>
</reference>
<accession>A0ABQ4YY83</accession>
<gene>
    <name evidence="1" type="ORF">Tco_0749296</name>
</gene>
<dbReference type="EMBL" id="BQNB010010849">
    <property type="protein sequence ID" value="GJS82755.1"/>
    <property type="molecule type" value="Genomic_DNA"/>
</dbReference>
<name>A0ABQ4YY83_9ASTR</name>
<dbReference type="Proteomes" id="UP001151760">
    <property type="component" value="Unassembled WGS sequence"/>
</dbReference>
<sequence>MTTPRPTPFPATTPRAGVLILFVIKSDSDDEITTLPIAFTITITTTTTTTTITTSSSSTPLPEHIKSVGDDKETLRASLASAMQETTTLHARVGLLKQHNMFTRDSLRITRGRITWSQLQAVYAKQETEHKARRTHMIEQGIATLRARAEAAEQRVETLQVSLGAARMDVKDLIESREADRIEMA</sequence>
<protein>
    <submittedName>
        <fullName evidence="1">Uncharacterized protein</fullName>
    </submittedName>
</protein>
<organism evidence="1 2">
    <name type="scientific">Tanacetum coccineum</name>
    <dbReference type="NCBI Taxonomy" id="301880"/>
    <lineage>
        <taxon>Eukaryota</taxon>
        <taxon>Viridiplantae</taxon>
        <taxon>Streptophyta</taxon>
        <taxon>Embryophyta</taxon>
        <taxon>Tracheophyta</taxon>
        <taxon>Spermatophyta</taxon>
        <taxon>Magnoliopsida</taxon>
        <taxon>eudicotyledons</taxon>
        <taxon>Gunneridae</taxon>
        <taxon>Pentapetalae</taxon>
        <taxon>asterids</taxon>
        <taxon>campanulids</taxon>
        <taxon>Asterales</taxon>
        <taxon>Asteraceae</taxon>
        <taxon>Asteroideae</taxon>
        <taxon>Anthemideae</taxon>
        <taxon>Anthemidinae</taxon>
        <taxon>Tanacetum</taxon>
    </lineage>
</organism>